<keyword evidence="1" id="KW-1133">Transmembrane helix</keyword>
<dbReference type="Proteomes" id="UP000532440">
    <property type="component" value="Unassembled WGS sequence"/>
</dbReference>
<dbReference type="AlphaFoldDB" id="A0A7W8HK51"/>
<gene>
    <name evidence="2" type="ORF">HNQ70_003579</name>
</gene>
<name>A0A7W8HK51_9BURK</name>
<reference evidence="2 3" key="1">
    <citation type="submission" date="2020-08" db="EMBL/GenBank/DDBJ databases">
        <title>Genomic Encyclopedia of Type Strains, Phase IV (KMG-IV): sequencing the most valuable type-strain genomes for metagenomic binning, comparative biology and taxonomic classification.</title>
        <authorList>
            <person name="Goeker M."/>
        </authorList>
    </citation>
    <scope>NUCLEOTIDE SEQUENCE [LARGE SCALE GENOMIC DNA]</scope>
    <source>
        <strain evidence="2 3">DSM 29781</strain>
    </source>
</reference>
<evidence type="ECO:0000313" key="3">
    <source>
        <dbReference type="Proteomes" id="UP000532440"/>
    </source>
</evidence>
<dbReference type="RefSeq" id="WP_183970281.1">
    <property type="nucleotide sequence ID" value="NZ_BAABEW010000020.1"/>
</dbReference>
<dbReference type="NCBIfam" id="NF037970">
    <property type="entry name" value="vanZ_1"/>
    <property type="match status" value="1"/>
</dbReference>
<feature type="transmembrane region" description="Helical" evidence="1">
    <location>
        <begin position="71"/>
        <end position="91"/>
    </location>
</feature>
<keyword evidence="1" id="KW-0812">Transmembrane</keyword>
<evidence type="ECO:0000313" key="2">
    <source>
        <dbReference type="EMBL" id="MBB5273549.1"/>
    </source>
</evidence>
<proteinExistence type="predicted"/>
<comment type="caution">
    <text evidence="2">The sequence shown here is derived from an EMBL/GenBank/DDBJ whole genome shotgun (WGS) entry which is preliminary data.</text>
</comment>
<organism evidence="2 3">
    <name type="scientific">Quisquiliibacterium transsilvanicum</name>
    <dbReference type="NCBI Taxonomy" id="1549638"/>
    <lineage>
        <taxon>Bacteria</taxon>
        <taxon>Pseudomonadati</taxon>
        <taxon>Pseudomonadota</taxon>
        <taxon>Betaproteobacteria</taxon>
        <taxon>Burkholderiales</taxon>
        <taxon>Burkholderiaceae</taxon>
        <taxon>Quisquiliibacterium</taxon>
    </lineage>
</organism>
<keyword evidence="1" id="KW-0472">Membrane</keyword>
<feature type="transmembrane region" description="Helical" evidence="1">
    <location>
        <begin position="103"/>
        <end position="120"/>
    </location>
</feature>
<dbReference type="EMBL" id="JACHGB010000007">
    <property type="protein sequence ID" value="MBB5273549.1"/>
    <property type="molecule type" value="Genomic_DNA"/>
</dbReference>
<feature type="transmembrane region" description="Helical" evidence="1">
    <location>
        <begin position="47"/>
        <end position="64"/>
    </location>
</feature>
<protein>
    <submittedName>
        <fullName evidence="2">VanZ family protein</fullName>
    </submittedName>
</protein>
<feature type="transmembrane region" description="Helical" evidence="1">
    <location>
        <begin position="12"/>
        <end position="32"/>
    </location>
</feature>
<keyword evidence="3" id="KW-1185">Reference proteome</keyword>
<sequence>MPDPSASIDRGTLALRIGFIAALAAVLLLSLLPPSSLPPVQTGWDKADHALAWLALGLLGMLAWPQRKGAVLVGLVAYGGAVELLQGMTGWRQPEWADLLADVLGLVAAVLVFGAMTALARRTRRGA</sequence>
<evidence type="ECO:0000256" key="1">
    <source>
        <dbReference type="SAM" id="Phobius"/>
    </source>
</evidence>
<accession>A0A7W8HK51</accession>